<keyword evidence="2" id="KW-0732">Signal</keyword>
<dbReference type="AlphaFoldDB" id="B4J178"/>
<gene>
    <name evidence="3" type="primary">Dgri\GH17163</name>
    <name evidence="3" type="ORF">Dgri_GH17163</name>
</gene>
<feature type="chain" id="PRO_5002811170" evidence="2">
    <location>
        <begin position="24"/>
        <end position="331"/>
    </location>
</feature>
<feature type="signal peptide" evidence="2">
    <location>
        <begin position="1"/>
        <end position="23"/>
    </location>
</feature>
<evidence type="ECO:0000313" key="3">
    <source>
        <dbReference type="EMBL" id="EDV97947.1"/>
    </source>
</evidence>
<dbReference type="OrthoDB" id="7791530at2759"/>
<sequence>MLPLRWGMLLGVVLLVAYTNGAAIDQSSVDDDAELTPLTELERTKRSGRGYVRGQTQSQYLNFGKPEEDGKAEAEANEGGSRATVSGTHGMGQAQSQFSAGDCGDCSGYQTEYPGAGGMGGSALYPSGTSVDGGASVIPGRIISLPAGAGATAGGLPGYGTQPAVGGQPGIGGGQPGYGTQPGVGGQPGVSGGQPGYGTQPGIGGSRPGHATQPGIGGGQPGYLTPGAGGHPAAGGQPGIGGGQPGYGAQPGAGTQPGVGGAQPGYSTQPGGRPGVGGRPGIGGGQPGWNTTWSWRTAWNWRWSTRIRSTAGSRNSAWSWRAAWILNTAWS</sequence>
<feature type="compositionally biased region" description="Basic and acidic residues" evidence="1">
    <location>
        <begin position="65"/>
        <end position="74"/>
    </location>
</feature>
<name>B4J178_DROGR</name>
<organism evidence="4">
    <name type="scientific">Drosophila grimshawi</name>
    <name type="common">Hawaiian fruit fly</name>
    <name type="synonym">Idiomyia grimshawi</name>
    <dbReference type="NCBI Taxonomy" id="7222"/>
    <lineage>
        <taxon>Eukaryota</taxon>
        <taxon>Metazoa</taxon>
        <taxon>Ecdysozoa</taxon>
        <taxon>Arthropoda</taxon>
        <taxon>Hexapoda</taxon>
        <taxon>Insecta</taxon>
        <taxon>Pterygota</taxon>
        <taxon>Neoptera</taxon>
        <taxon>Endopterygota</taxon>
        <taxon>Diptera</taxon>
        <taxon>Brachycera</taxon>
        <taxon>Muscomorpha</taxon>
        <taxon>Ephydroidea</taxon>
        <taxon>Drosophilidae</taxon>
        <taxon>Drosophila</taxon>
        <taxon>Hawaiian Drosophila</taxon>
    </lineage>
</organism>
<evidence type="ECO:0000256" key="2">
    <source>
        <dbReference type="SAM" id="SignalP"/>
    </source>
</evidence>
<dbReference type="eggNOG" id="KOG3544">
    <property type="taxonomic scope" value="Eukaryota"/>
</dbReference>
<dbReference type="OMA" id="IFSEMAH"/>
<evidence type="ECO:0000313" key="4">
    <source>
        <dbReference type="Proteomes" id="UP000001070"/>
    </source>
</evidence>
<dbReference type="HOGENOM" id="CLU_840106_0_0_1"/>
<feature type="region of interest" description="Disordered" evidence="1">
    <location>
        <begin position="62"/>
        <end position="101"/>
    </location>
</feature>
<feature type="compositionally biased region" description="Gly residues" evidence="1">
    <location>
        <begin position="167"/>
        <end position="207"/>
    </location>
</feature>
<feature type="compositionally biased region" description="Polar residues" evidence="1">
    <location>
        <begin position="83"/>
        <end position="99"/>
    </location>
</feature>
<keyword evidence="4" id="KW-1185">Reference proteome</keyword>
<feature type="compositionally biased region" description="Gly residues" evidence="1">
    <location>
        <begin position="272"/>
        <end position="287"/>
    </location>
</feature>
<evidence type="ECO:0000256" key="1">
    <source>
        <dbReference type="SAM" id="MobiDB-lite"/>
    </source>
</evidence>
<dbReference type="Proteomes" id="UP000001070">
    <property type="component" value="Unassembled WGS sequence"/>
</dbReference>
<protein>
    <submittedName>
        <fullName evidence="3">GH17163</fullName>
    </submittedName>
</protein>
<reference evidence="3 4" key="1">
    <citation type="journal article" date="2007" name="Nature">
        <title>Evolution of genes and genomes on the Drosophila phylogeny.</title>
        <authorList>
            <consortium name="Drosophila 12 Genomes Consortium"/>
            <person name="Clark A.G."/>
            <person name="Eisen M.B."/>
            <person name="Smith D.R."/>
            <person name="Bergman C.M."/>
            <person name="Oliver B."/>
            <person name="Markow T.A."/>
            <person name="Kaufman T.C."/>
            <person name="Kellis M."/>
            <person name="Gelbart W."/>
            <person name="Iyer V.N."/>
            <person name="Pollard D.A."/>
            <person name="Sackton T.B."/>
            <person name="Larracuente A.M."/>
            <person name="Singh N.D."/>
            <person name="Abad J.P."/>
            <person name="Abt D.N."/>
            <person name="Adryan B."/>
            <person name="Aguade M."/>
            <person name="Akashi H."/>
            <person name="Anderson W.W."/>
            <person name="Aquadro C.F."/>
            <person name="Ardell D.H."/>
            <person name="Arguello R."/>
            <person name="Artieri C.G."/>
            <person name="Barbash D.A."/>
            <person name="Barker D."/>
            <person name="Barsanti P."/>
            <person name="Batterham P."/>
            <person name="Batzoglou S."/>
            <person name="Begun D."/>
            <person name="Bhutkar A."/>
            <person name="Blanco E."/>
            <person name="Bosak S.A."/>
            <person name="Bradley R.K."/>
            <person name="Brand A.D."/>
            <person name="Brent M.R."/>
            <person name="Brooks A.N."/>
            <person name="Brown R.H."/>
            <person name="Butlin R.K."/>
            <person name="Caggese C."/>
            <person name="Calvi B.R."/>
            <person name="Bernardo de Carvalho A."/>
            <person name="Caspi A."/>
            <person name="Castrezana S."/>
            <person name="Celniker S.E."/>
            <person name="Chang J.L."/>
            <person name="Chapple C."/>
            <person name="Chatterji S."/>
            <person name="Chinwalla A."/>
            <person name="Civetta A."/>
            <person name="Clifton S.W."/>
            <person name="Comeron J.M."/>
            <person name="Costello J.C."/>
            <person name="Coyne J.A."/>
            <person name="Daub J."/>
            <person name="David R.G."/>
            <person name="Delcher A.L."/>
            <person name="Delehaunty K."/>
            <person name="Do C.B."/>
            <person name="Ebling H."/>
            <person name="Edwards K."/>
            <person name="Eickbush T."/>
            <person name="Evans J.D."/>
            <person name="Filipski A."/>
            <person name="Findeiss S."/>
            <person name="Freyhult E."/>
            <person name="Fulton L."/>
            <person name="Fulton R."/>
            <person name="Garcia A.C."/>
            <person name="Gardiner A."/>
            <person name="Garfield D.A."/>
            <person name="Garvin B.E."/>
            <person name="Gibson G."/>
            <person name="Gilbert D."/>
            <person name="Gnerre S."/>
            <person name="Godfrey J."/>
            <person name="Good R."/>
            <person name="Gotea V."/>
            <person name="Gravely B."/>
            <person name="Greenberg A.J."/>
            <person name="Griffiths-Jones S."/>
            <person name="Gross S."/>
            <person name="Guigo R."/>
            <person name="Gustafson E.A."/>
            <person name="Haerty W."/>
            <person name="Hahn M.W."/>
            <person name="Halligan D.L."/>
            <person name="Halpern A.L."/>
            <person name="Halter G.M."/>
            <person name="Han M.V."/>
            <person name="Heger A."/>
            <person name="Hillier L."/>
            <person name="Hinrichs A.S."/>
            <person name="Holmes I."/>
            <person name="Hoskins R.A."/>
            <person name="Hubisz M.J."/>
            <person name="Hultmark D."/>
            <person name="Huntley M.A."/>
            <person name="Jaffe D.B."/>
            <person name="Jagadeeshan S."/>
            <person name="Jeck W.R."/>
            <person name="Johnson J."/>
            <person name="Jones C.D."/>
            <person name="Jordan W.C."/>
            <person name="Karpen G.H."/>
            <person name="Kataoka E."/>
            <person name="Keightley P.D."/>
            <person name="Kheradpour P."/>
            <person name="Kirkness E.F."/>
            <person name="Koerich L.B."/>
            <person name="Kristiansen K."/>
            <person name="Kudrna D."/>
            <person name="Kulathinal R.J."/>
            <person name="Kumar S."/>
            <person name="Kwok R."/>
            <person name="Lander E."/>
            <person name="Langley C.H."/>
            <person name="Lapoint R."/>
            <person name="Lazzaro B.P."/>
            <person name="Lee S.J."/>
            <person name="Levesque L."/>
            <person name="Li R."/>
            <person name="Lin C.F."/>
            <person name="Lin M.F."/>
            <person name="Lindblad-Toh K."/>
            <person name="Llopart A."/>
            <person name="Long M."/>
            <person name="Low L."/>
            <person name="Lozovsky E."/>
            <person name="Lu J."/>
            <person name="Luo M."/>
            <person name="Machado C.A."/>
            <person name="Makalowski W."/>
            <person name="Marzo M."/>
            <person name="Matsuda M."/>
            <person name="Matzkin L."/>
            <person name="McAllister B."/>
            <person name="McBride C.S."/>
            <person name="McKernan B."/>
            <person name="McKernan K."/>
            <person name="Mendez-Lago M."/>
            <person name="Minx P."/>
            <person name="Mollenhauer M.U."/>
            <person name="Montooth K."/>
            <person name="Mount S.M."/>
            <person name="Mu X."/>
            <person name="Myers E."/>
            <person name="Negre B."/>
            <person name="Newfeld S."/>
            <person name="Nielsen R."/>
            <person name="Noor M.A."/>
            <person name="O'Grady P."/>
            <person name="Pachter L."/>
            <person name="Papaceit M."/>
            <person name="Parisi M.J."/>
            <person name="Parisi M."/>
            <person name="Parts L."/>
            <person name="Pedersen J.S."/>
            <person name="Pesole G."/>
            <person name="Phillippy A.M."/>
            <person name="Ponting C.P."/>
            <person name="Pop M."/>
            <person name="Porcelli D."/>
            <person name="Powell J.R."/>
            <person name="Prohaska S."/>
            <person name="Pruitt K."/>
            <person name="Puig M."/>
            <person name="Quesneville H."/>
            <person name="Ram K.R."/>
            <person name="Rand D."/>
            <person name="Rasmussen M.D."/>
            <person name="Reed L.K."/>
            <person name="Reenan R."/>
            <person name="Reily A."/>
            <person name="Remington K.A."/>
            <person name="Rieger T.T."/>
            <person name="Ritchie M.G."/>
            <person name="Robin C."/>
            <person name="Rogers Y.H."/>
            <person name="Rohde C."/>
            <person name="Rozas J."/>
            <person name="Rubenfield M.J."/>
            <person name="Ruiz A."/>
            <person name="Russo S."/>
            <person name="Salzberg S.L."/>
            <person name="Sanchez-Gracia A."/>
            <person name="Saranga D.J."/>
            <person name="Sato H."/>
            <person name="Schaeffer S.W."/>
            <person name="Schatz M.C."/>
            <person name="Schlenke T."/>
            <person name="Schwartz R."/>
            <person name="Segarra C."/>
            <person name="Singh R.S."/>
            <person name="Sirot L."/>
            <person name="Sirota M."/>
            <person name="Sisneros N.B."/>
            <person name="Smith C.D."/>
            <person name="Smith T.F."/>
            <person name="Spieth J."/>
            <person name="Stage D.E."/>
            <person name="Stark A."/>
            <person name="Stephan W."/>
            <person name="Strausberg R.L."/>
            <person name="Strempel S."/>
            <person name="Sturgill D."/>
            <person name="Sutton G."/>
            <person name="Sutton G.G."/>
            <person name="Tao W."/>
            <person name="Teichmann S."/>
            <person name="Tobari Y.N."/>
            <person name="Tomimura Y."/>
            <person name="Tsolas J.M."/>
            <person name="Valente V.L."/>
            <person name="Venter E."/>
            <person name="Venter J.C."/>
            <person name="Vicario S."/>
            <person name="Vieira F.G."/>
            <person name="Vilella A.J."/>
            <person name="Villasante A."/>
            <person name="Walenz B."/>
            <person name="Wang J."/>
            <person name="Wasserman M."/>
            <person name="Watts T."/>
            <person name="Wilson D."/>
            <person name="Wilson R.K."/>
            <person name="Wing R.A."/>
            <person name="Wolfner M.F."/>
            <person name="Wong A."/>
            <person name="Wong G.K."/>
            <person name="Wu C.I."/>
            <person name="Wu G."/>
            <person name="Yamamoto D."/>
            <person name="Yang H.P."/>
            <person name="Yang S.P."/>
            <person name="Yorke J.A."/>
            <person name="Yoshida K."/>
            <person name="Zdobnov E."/>
            <person name="Zhang P."/>
            <person name="Zhang Y."/>
            <person name="Zimin A.V."/>
            <person name="Baldwin J."/>
            <person name="Abdouelleil A."/>
            <person name="Abdulkadir J."/>
            <person name="Abebe A."/>
            <person name="Abera B."/>
            <person name="Abreu J."/>
            <person name="Acer S.C."/>
            <person name="Aftuck L."/>
            <person name="Alexander A."/>
            <person name="An P."/>
            <person name="Anderson E."/>
            <person name="Anderson S."/>
            <person name="Arachi H."/>
            <person name="Azer M."/>
            <person name="Bachantsang P."/>
            <person name="Barry A."/>
            <person name="Bayul T."/>
            <person name="Berlin A."/>
            <person name="Bessette D."/>
            <person name="Bloom T."/>
            <person name="Blye J."/>
            <person name="Boguslavskiy L."/>
            <person name="Bonnet C."/>
            <person name="Boukhgalter B."/>
            <person name="Bourzgui I."/>
            <person name="Brown A."/>
            <person name="Cahill P."/>
            <person name="Channer S."/>
            <person name="Cheshatsang Y."/>
            <person name="Chuda L."/>
            <person name="Citroen M."/>
            <person name="Collymore A."/>
            <person name="Cooke P."/>
            <person name="Costello M."/>
            <person name="D'Aco K."/>
            <person name="Daza R."/>
            <person name="De Haan G."/>
            <person name="DeGray S."/>
            <person name="DeMaso C."/>
            <person name="Dhargay N."/>
            <person name="Dooley K."/>
            <person name="Dooley E."/>
            <person name="Doricent M."/>
            <person name="Dorje P."/>
            <person name="Dorjee K."/>
            <person name="Dupes A."/>
            <person name="Elong R."/>
            <person name="Falk J."/>
            <person name="Farina A."/>
            <person name="Faro S."/>
            <person name="Ferguson D."/>
            <person name="Fisher S."/>
            <person name="Foley C.D."/>
            <person name="Franke A."/>
            <person name="Friedrich D."/>
            <person name="Gadbois L."/>
            <person name="Gearin G."/>
            <person name="Gearin C.R."/>
            <person name="Giannoukos G."/>
            <person name="Goode T."/>
            <person name="Graham J."/>
            <person name="Grandbois E."/>
            <person name="Grewal S."/>
            <person name="Gyaltsen K."/>
            <person name="Hafez N."/>
            <person name="Hagos B."/>
            <person name="Hall J."/>
            <person name="Henson C."/>
            <person name="Hollinger A."/>
            <person name="Honan T."/>
            <person name="Huard M.D."/>
            <person name="Hughes L."/>
            <person name="Hurhula B."/>
            <person name="Husby M.E."/>
            <person name="Kamat A."/>
            <person name="Kanga B."/>
            <person name="Kashin S."/>
            <person name="Khazanovich D."/>
            <person name="Kisner P."/>
            <person name="Lance K."/>
            <person name="Lara M."/>
            <person name="Lee W."/>
            <person name="Lennon N."/>
            <person name="Letendre F."/>
            <person name="LeVine R."/>
            <person name="Lipovsky A."/>
            <person name="Liu X."/>
            <person name="Liu J."/>
            <person name="Liu S."/>
            <person name="Lokyitsang T."/>
            <person name="Lokyitsang Y."/>
            <person name="Lubonja R."/>
            <person name="Lui A."/>
            <person name="MacDonald P."/>
            <person name="Magnisalis V."/>
            <person name="Maru K."/>
            <person name="Matthews C."/>
            <person name="McCusker W."/>
            <person name="McDonough S."/>
            <person name="Mehta T."/>
            <person name="Meldrim J."/>
            <person name="Meneus L."/>
            <person name="Mihai O."/>
            <person name="Mihalev A."/>
            <person name="Mihova T."/>
            <person name="Mittelman R."/>
            <person name="Mlenga V."/>
            <person name="Montmayeur A."/>
            <person name="Mulrain L."/>
            <person name="Navidi A."/>
            <person name="Naylor J."/>
            <person name="Negash T."/>
            <person name="Nguyen T."/>
            <person name="Nguyen N."/>
            <person name="Nicol R."/>
            <person name="Norbu C."/>
            <person name="Norbu N."/>
            <person name="Novod N."/>
            <person name="O'Neill B."/>
            <person name="Osman S."/>
            <person name="Markiewicz E."/>
            <person name="Oyono O.L."/>
            <person name="Patti C."/>
            <person name="Phunkhang P."/>
            <person name="Pierre F."/>
            <person name="Priest M."/>
            <person name="Raghuraman S."/>
            <person name="Rege F."/>
            <person name="Reyes R."/>
            <person name="Rise C."/>
            <person name="Rogov P."/>
            <person name="Ross K."/>
            <person name="Ryan E."/>
            <person name="Settipalli S."/>
            <person name="Shea T."/>
            <person name="Sherpa N."/>
            <person name="Shi L."/>
            <person name="Shih D."/>
            <person name="Sparrow T."/>
            <person name="Spaulding J."/>
            <person name="Stalker J."/>
            <person name="Stange-Thomann N."/>
            <person name="Stavropoulos S."/>
            <person name="Stone C."/>
            <person name="Strader C."/>
            <person name="Tesfaye S."/>
            <person name="Thomson T."/>
            <person name="Thoulutsang Y."/>
            <person name="Thoulutsang D."/>
            <person name="Topham K."/>
            <person name="Topping I."/>
            <person name="Tsamla T."/>
            <person name="Vassiliev H."/>
            <person name="Vo A."/>
            <person name="Wangchuk T."/>
            <person name="Wangdi T."/>
            <person name="Weiand M."/>
            <person name="Wilkinson J."/>
            <person name="Wilson A."/>
            <person name="Yadav S."/>
            <person name="Young G."/>
            <person name="Yu Q."/>
            <person name="Zembek L."/>
            <person name="Zhong D."/>
            <person name="Zimmer A."/>
            <person name="Zwirko Z."/>
            <person name="Jaffe D.B."/>
            <person name="Alvarez P."/>
            <person name="Brockman W."/>
            <person name="Butler J."/>
            <person name="Chin C."/>
            <person name="Gnerre S."/>
            <person name="Grabherr M."/>
            <person name="Kleber M."/>
            <person name="Mauceli E."/>
            <person name="MacCallum I."/>
        </authorList>
    </citation>
    <scope>NUCLEOTIDE SEQUENCE [LARGE SCALE GENOMIC DNA]</scope>
    <source>
        <strain evidence="4">Tucson 15287-2541.00</strain>
    </source>
</reference>
<dbReference type="InterPro" id="IPR009765">
    <property type="entry name" value="Pericardin-like_rpt"/>
</dbReference>
<dbReference type="InParanoid" id="B4J178"/>
<feature type="compositionally biased region" description="Gly residues" evidence="1">
    <location>
        <begin position="215"/>
        <end position="263"/>
    </location>
</feature>
<dbReference type="Pfam" id="PF07054">
    <property type="entry name" value="Pericardin_rpt"/>
    <property type="match status" value="2"/>
</dbReference>
<accession>B4J178</accession>
<dbReference type="EMBL" id="CH916366">
    <property type="protein sequence ID" value="EDV97947.1"/>
    <property type="molecule type" value="Genomic_DNA"/>
</dbReference>
<proteinExistence type="predicted"/>
<feature type="region of interest" description="Disordered" evidence="1">
    <location>
        <begin position="165"/>
        <end position="292"/>
    </location>
</feature>